<feature type="region of interest" description="Disordered" evidence="1">
    <location>
        <begin position="12"/>
        <end position="62"/>
    </location>
</feature>
<dbReference type="EMBL" id="HG002370">
    <property type="protein sequence ID" value="CDF41414.1"/>
    <property type="molecule type" value="Genomic_DNA"/>
</dbReference>
<feature type="compositionally biased region" description="Polar residues" evidence="1">
    <location>
        <begin position="31"/>
        <end position="40"/>
    </location>
</feature>
<organism evidence="2 3">
    <name type="scientific">Chondrus crispus</name>
    <name type="common">Carrageen Irish moss</name>
    <name type="synonym">Polymorpha crispa</name>
    <dbReference type="NCBI Taxonomy" id="2769"/>
    <lineage>
        <taxon>Eukaryota</taxon>
        <taxon>Rhodophyta</taxon>
        <taxon>Florideophyceae</taxon>
        <taxon>Rhodymeniophycidae</taxon>
        <taxon>Gigartinales</taxon>
        <taxon>Gigartinaceae</taxon>
        <taxon>Chondrus</taxon>
    </lineage>
</organism>
<evidence type="ECO:0000313" key="3">
    <source>
        <dbReference type="Proteomes" id="UP000012073"/>
    </source>
</evidence>
<evidence type="ECO:0000313" key="2">
    <source>
        <dbReference type="EMBL" id="CDF41414.1"/>
    </source>
</evidence>
<keyword evidence="3" id="KW-1185">Reference proteome</keyword>
<dbReference type="AlphaFoldDB" id="R7QTG7"/>
<protein>
    <submittedName>
        <fullName evidence="2">Uncharacterized protein</fullName>
    </submittedName>
</protein>
<dbReference type="KEGG" id="ccp:CHC_T00008000001"/>
<dbReference type="Gramene" id="CDF41414">
    <property type="protein sequence ID" value="CDF41414"/>
    <property type="gene ID" value="CHC_T00008000001"/>
</dbReference>
<dbReference type="Proteomes" id="UP000012073">
    <property type="component" value="Unassembled WGS sequence"/>
</dbReference>
<accession>R7QTG7</accession>
<proteinExistence type="predicted"/>
<name>R7QTG7_CHOCR</name>
<evidence type="ECO:0000256" key="1">
    <source>
        <dbReference type="SAM" id="MobiDB-lite"/>
    </source>
</evidence>
<dbReference type="GeneID" id="17319417"/>
<gene>
    <name evidence="2" type="ORF">CHC_T00008000001</name>
</gene>
<reference evidence="3" key="1">
    <citation type="journal article" date="2013" name="Proc. Natl. Acad. Sci. U.S.A.">
        <title>Genome structure and metabolic features in the red seaweed Chondrus crispus shed light on evolution of the Archaeplastida.</title>
        <authorList>
            <person name="Collen J."/>
            <person name="Porcel B."/>
            <person name="Carre W."/>
            <person name="Ball S.G."/>
            <person name="Chaparro C."/>
            <person name="Tonon T."/>
            <person name="Barbeyron T."/>
            <person name="Michel G."/>
            <person name="Noel B."/>
            <person name="Valentin K."/>
            <person name="Elias M."/>
            <person name="Artiguenave F."/>
            <person name="Arun A."/>
            <person name="Aury J.M."/>
            <person name="Barbosa-Neto J.F."/>
            <person name="Bothwell J.H."/>
            <person name="Bouget F.Y."/>
            <person name="Brillet L."/>
            <person name="Cabello-Hurtado F."/>
            <person name="Capella-Gutierrez S."/>
            <person name="Charrier B."/>
            <person name="Cladiere L."/>
            <person name="Cock J.M."/>
            <person name="Coelho S.M."/>
            <person name="Colleoni C."/>
            <person name="Czjzek M."/>
            <person name="Da Silva C."/>
            <person name="Delage L."/>
            <person name="Denoeud F."/>
            <person name="Deschamps P."/>
            <person name="Dittami S.M."/>
            <person name="Gabaldon T."/>
            <person name="Gachon C.M."/>
            <person name="Groisillier A."/>
            <person name="Herve C."/>
            <person name="Jabbari K."/>
            <person name="Katinka M."/>
            <person name="Kloareg B."/>
            <person name="Kowalczyk N."/>
            <person name="Labadie K."/>
            <person name="Leblanc C."/>
            <person name="Lopez P.J."/>
            <person name="McLachlan D.H."/>
            <person name="Meslet-Cladiere L."/>
            <person name="Moustafa A."/>
            <person name="Nehr Z."/>
            <person name="Nyvall Collen P."/>
            <person name="Panaud O."/>
            <person name="Partensky F."/>
            <person name="Poulain J."/>
            <person name="Rensing S.A."/>
            <person name="Rousvoal S."/>
            <person name="Samson G."/>
            <person name="Symeonidi A."/>
            <person name="Weissenbach J."/>
            <person name="Zambounis A."/>
            <person name="Wincker P."/>
            <person name="Boyen C."/>
        </authorList>
    </citation>
    <scope>NUCLEOTIDE SEQUENCE [LARGE SCALE GENOMIC DNA]</scope>
    <source>
        <strain evidence="3">cv. Stackhouse</strain>
    </source>
</reference>
<sequence>MSRDADRHFLWLTKAKVARRKPRNSPPQPSYSPNHASRPTSHGDGQLYYYHDREGDASPAMR</sequence>
<dbReference type="RefSeq" id="XP_005711708.1">
    <property type="nucleotide sequence ID" value="XM_005711651.1"/>
</dbReference>